<protein>
    <submittedName>
        <fullName evidence="1">Uncharacterized protein</fullName>
    </submittedName>
</protein>
<dbReference type="AlphaFoldDB" id="A0A2P2PLJ0"/>
<dbReference type="EMBL" id="GGEC01075108">
    <property type="protein sequence ID" value="MBX55592.1"/>
    <property type="molecule type" value="Transcribed_RNA"/>
</dbReference>
<accession>A0A2P2PLJ0</accession>
<name>A0A2P2PLJ0_RHIMU</name>
<proteinExistence type="predicted"/>
<sequence>MSIFFQVGQLVGSSHAQFKITIETNHSKYLWVESTEKCLNQTVFAEFCQGRICWPV</sequence>
<reference evidence="1" key="1">
    <citation type="submission" date="2018-02" db="EMBL/GenBank/DDBJ databases">
        <title>Rhizophora mucronata_Transcriptome.</title>
        <authorList>
            <person name="Meera S.P."/>
            <person name="Sreeshan A."/>
            <person name="Augustine A."/>
        </authorList>
    </citation>
    <scope>NUCLEOTIDE SEQUENCE</scope>
    <source>
        <tissue evidence="1">Leaf</tissue>
    </source>
</reference>
<evidence type="ECO:0000313" key="1">
    <source>
        <dbReference type="EMBL" id="MBX55592.1"/>
    </source>
</evidence>
<organism evidence="1">
    <name type="scientific">Rhizophora mucronata</name>
    <name type="common">Asiatic mangrove</name>
    <dbReference type="NCBI Taxonomy" id="61149"/>
    <lineage>
        <taxon>Eukaryota</taxon>
        <taxon>Viridiplantae</taxon>
        <taxon>Streptophyta</taxon>
        <taxon>Embryophyta</taxon>
        <taxon>Tracheophyta</taxon>
        <taxon>Spermatophyta</taxon>
        <taxon>Magnoliopsida</taxon>
        <taxon>eudicotyledons</taxon>
        <taxon>Gunneridae</taxon>
        <taxon>Pentapetalae</taxon>
        <taxon>rosids</taxon>
        <taxon>fabids</taxon>
        <taxon>Malpighiales</taxon>
        <taxon>Rhizophoraceae</taxon>
        <taxon>Rhizophora</taxon>
    </lineage>
</organism>